<dbReference type="PANTHER" id="PTHR42718:SF9">
    <property type="entry name" value="MAJOR FACILITATOR SUPERFAMILY MULTIDRUG TRANSPORTER MFSC"/>
    <property type="match status" value="1"/>
</dbReference>
<keyword evidence="4 6" id="KW-1133">Transmembrane helix</keyword>
<name>M5C320_THACB</name>
<dbReference type="InterPro" id="IPR036259">
    <property type="entry name" value="MFS_trans_sf"/>
</dbReference>
<organism evidence="8 9">
    <name type="scientific">Thanatephorus cucumeris (strain AG1-IB / isolate 7/3/14)</name>
    <name type="common">Lettuce bottom rot fungus</name>
    <name type="synonym">Rhizoctonia solani</name>
    <dbReference type="NCBI Taxonomy" id="1108050"/>
    <lineage>
        <taxon>Eukaryota</taxon>
        <taxon>Fungi</taxon>
        <taxon>Dikarya</taxon>
        <taxon>Basidiomycota</taxon>
        <taxon>Agaricomycotina</taxon>
        <taxon>Agaricomycetes</taxon>
        <taxon>Cantharellales</taxon>
        <taxon>Ceratobasidiaceae</taxon>
        <taxon>Rhizoctonia</taxon>
        <taxon>Rhizoctonia solani AG-1</taxon>
    </lineage>
</organism>
<protein>
    <recommendedName>
        <fullName evidence="7">Major facilitator superfamily (MFS) profile domain-containing protein</fullName>
    </recommendedName>
</protein>
<evidence type="ECO:0000313" key="9">
    <source>
        <dbReference type="Proteomes" id="UP000012065"/>
    </source>
</evidence>
<dbReference type="EMBL" id="CAOJ01012003">
    <property type="protein sequence ID" value="CCO33744.1"/>
    <property type="molecule type" value="Genomic_DNA"/>
</dbReference>
<evidence type="ECO:0000256" key="6">
    <source>
        <dbReference type="SAM" id="Phobius"/>
    </source>
</evidence>
<evidence type="ECO:0000256" key="2">
    <source>
        <dbReference type="ARBA" id="ARBA00022448"/>
    </source>
</evidence>
<feature type="transmembrane region" description="Helical" evidence="6">
    <location>
        <begin position="25"/>
        <end position="48"/>
    </location>
</feature>
<proteinExistence type="predicted"/>
<dbReference type="PANTHER" id="PTHR42718">
    <property type="entry name" value="MAJOR FACILITATOR SUPERFAMILY MULTIDRUG TRANSPORTER MFSC"/>
    <property type="match status" value="1"/>
</dbReference>
<dbReference type="Pfam" id="PF07690">
    <property type="entry name" value="MFS_1"/>
    <property type="match status" value="1"/>
</dbReference>
<dbReference type="InterPro" id="IPR011701">
    <property type="entry name" value="MFS"/>
</dbReference>
<keyword evidence="3 6" id="KW-0812">Transmembrane</keyword>
<sequence>MGAAATIPSAIGILAHEFPPSLARSVAFATFSAGAPLGGAIGFVTGGLMTEYTSVRWRGIFYVSAGLAALTMVAAMLGIHKDKPSEE</sequence>
<dbReference type="AlphaFoldDB" id="M5C320"/>
<dbReference type="InterPro" id="IPR020846">
    <property type="entry name" value="MFS_dom"/>
</dbReference>
<comment type="caution">
    <text evidence="8">The sequence shown here is derived from an EMBL/GenBank/DDBJ whole genome shotgun (WGS) entry which is preliminary data.</text>
</comment>
<evidence type="ECO:0000313" key="8">
    <source>
        <dbReference type="EMBL" id="CCO33744.1"/>
    </source>
</evidence>
<feature type="transmembrane region" description="Helical" evidence="6">
    <location>
        <begin position="60"/>
        <end position="79"/>
    </location>
</feature>
<dbReference type="PROSITE" id="PS50850">
    <property type="entry name" value="MFS"/>
    <property type="match status" value="1"/>
</dbReference>
<dbReference type="Gene3D" id="1.20.1250.20">
    <property type="entry name" value="MFS general substrate transporter like domains"/>
    <property type="match status" value="1"/>
</dbReference>
<dbReference type="HOGENOM" id="CLU_2484887_0_0_1"/>
<accession>M5C320</accession>
<dbReference type="Proteomes" id="UP000012065">
    <property type="component" value="Unassembled WGS sequence"/>
</dbReference>
<evidence type="ECO:0000256" key="3">
    <source>
        <dbReference type="ARBA" id="ARBA00022692"/>
    </source>
</evidence>
<dbReference type="GO" id="GO:0022857">
    <property type="term" value="F:transmembrane transporter activity"/>
    <property type="evidence" value="ECO:0007669"/>
    <property type="project" value="InterPro"/>
</dbReference>
<dbReference type="SUPFAM" id="SSF103473">
    <property type="entry name" value="MFS general substrate transporter"/>
    <property type="match status" value="1"/>
</dbReference>
<evidence type="ECO:0000256" key="1">
    <source>
        <dbReference type="ARBA" id="ARBA00004141"/>
    </source>
</evidence>
<feature type="domain" description="Major facilitator superfamily (MFS) profile" evidence="7">
    <location>
        <begin position="1"/>
        <end position="87"/>
    </location>
</feature>
<reference evidence="8 9" key="1">
    <citation type="journal article" date="2013" name="J. Biotechnol.">
        <title>Establishment and interpretation of the genome sequence of the phytopathogenic fungus Rhizoctonia solani AG1-IB isolate 7/3/14.</title>
        <authorList>
            <person name="Wibberg D.W."/>
            <person name="Jelonek L.J."/>
            <person name="Rupp O.R."/>
            <person name="Hennig M.H."/>
            <person name="Eikmeyer F.E."/>
            <person name="Goesmann A.G."/>
            <person name="Hartmann A.H."/>
            <person name="Borriss R.B."/>
            <person name="Grosch R.G."/>
            <person name="Puehler A.P."/>
            <person name="Schlueter A.S."/>
        </authorList>
    </citation>
    <scope>NUCLEOTIDE SEQUENCE [LARGE SCALE GENOMIC DNA]</scope>
    <source>
        <strain evidence="9">AG1-IB / isolate 7/3/14</strain>
    </source>
</reference>
<keyword evidence="2" id="KW-0813">Transport</keyword>
<comment type="subcellular location">
    <subcellularLocation>
        <location evidence="1">Membrane</location>
        <topology evidence="1">Multi-pass membrane protein</topology>
    </subcellularLocation>
</comment>
<gene>
    <name evidence="8" type="ORF">BN14_07830</name>
</gene>
<dbReference type="GO" id="GO:0016020">
    <property type="term" value="C:membrane"/>
    <property type="evidence" value="ECO:0007669"/>
    <property type="project" value="UniProtKB-SubCell"/>
</dbReference>
<evidence type="ECO:0000259" key="7">
    <source>
        <dbReference type="PROSITE" id="PS50850"/>
    </source>
</evidence>
<evidence type="ECO:0000256" key="4">
    <source>
        <dbReference type="ARBA" id="ARBA00022989"/>
    </source>
</evidence>
<evidence type="ECO:0000256" key="5">
    <source>
        <dbReference type="ARBA" id="ARBA00023136"/>
    </source>
</evidence>
<keyword evidence="5 6" id="KW-0472">Membrane</keyword>